<evidence type="ECO:0000313" key="5">
    <source>
        <dbReference type="EMBL" id="QRF03832.1"/>
    </source>
</evidence>
<proteinExistence type="inferred from homology"/>
<reference evidence="5 6" key="1">
    <citation type="submission" date="2020-03" db="EMBL/GenBank/DDBJ databases">
        <title>Genome mining and metabolic profiling illuminate the polycyclic tetramate macrolactams from Streptomyces koyangensis SCSIO 5802.</title>
        <authorList>
            <person name="Ding W."/>
        </authorList>
    </citation>
    <scope>NUCLEOTIDE SEQUENCE [LARGE SCALE GENOMIC DNA]</scope>
    <source>
        <strain evidence="5 6">SCSIO 5802</strain>
    </source>
</reference>
<name>A0ABX7EH86_9ACTN</name>
<dbReference type="InterPro" id="IPR051531">
    <property type="entry name" value="N-acetyltransferase"/>
</dbReference>
<comment type="similarity">
    <text evidence="3">Belongs to the acetyltransferase family. RimJ subfamily.</text>
</comment>
<feature type="domain" description="N-acetyltransferase" evidence="4">
    <location>
        <begin position="23"/>
        <end position="192"/>
    </location>
</feature>
<dbReference type="Proteomes" id="UP000596311">
    <property type="component" value="Chromosome"/>
</dbReference>
<evidence type="ECO:0000313" key="6">
    <source>
        <dbReference type="Proteomes" id="UP000596311"/>
    </source>
</evidence>
<dbReference type="Gene3D" id="3.40.630.30">
    <property type="match status" value="1"/>
</dbReference>
<evidence type="ECO:0000256" key="2">
    <source>
        <dbReference type="ARBA" id="ARBA00023315"/>
    </source>
</evidence>
<dbReference type="InterPro" id="IPR000182">
    <property type="entry name" value="GNAT_dom"/>
</dbReference>
<evidence type="ECO:0000256" key="1">
    <source>
        <dbReference type="ARBA" id="ARBA00022679"/>
    </source>
</evidence>
<dbReference type="SUPFAM" id="SSF55729">
    <property type="entry name" value="Acyl-CoA N-acyltransferases (Nat)"/>
    <property type="match status" value="1"/>
</dbReference>
<gene>
    <name evidence="5" type="ORF">G9U55_17675</name>
</gene>
<protein>
    <submittedName>
        <fullName evidence="5">GNAT family N-acetyltransferase</fullName>
    </submittedName>
</protein>
<evidence type="ECO:0000256" key="3">
    <source>
        <dbReference type="ARBA" id="ARBA00038502"/>
    </source>
</evidence>
<dbReference type="PANTHER" id="PTHR43792">
    <property type="entry name" value="GNAT FAMILY, PUTATIVE (AFU_ORTHOLOGUE AFUA_3G00765)-RELATED-RELATED"/>
    <property type="match status" value="1"/>
</dbReference>
<keyword evidence="1" id="KW-0808">Transferase</keyword>
<sequence length="202" mass="21759">MSEPDSPVPVPVPVPDAPLPGGAVMRLVRPGDAPALLAAYRRNADHLAPTEPRRGERFATLEGQAERIAGQLREWEAGRTVPWVLDGSGVPGAHPVLGTLTFTGIVRGPLLSASVGYWVDREHTGRGLAGQALAHAVAYARDALGLHRLEAGTLLDNTASQRVLLRAGFTWYGTAPDYLHIAGAWRDHHRYQLILGEVEPRP</sequence>
<evidence type="ECO:0000259" key="4">
    <source>
        <dbReference type="PROSITE" id="PS51186"/>
    </source>
</evidence>
<keyword evidence="2" id="KW-0012">Acyltransferase</keyword>
<dbReference type="EMBL" id="CP049945">
    <property type="protein sequence ID" value="QRF03832.1"/>
    <property type="molecule type" value="Genomic_DNA"/>
</dbReference>
<accession>A0ABX7EH86</accession>
<dbReference type="Pfam" id="PF13302">
    <property type="entry name" value="Acetyltransf_3"/>
    <property type="match status" value="1"/>
</dbReference>
<dbReference type="PANTHER" id="PTHR43792:SF8">
    <property type="entry name" value="[RIBOSOMAL PROTEIN US5]-ALANINE N-ACETYLTRANSFERASE"/>
    <property type="match status" value="1"/>
</dbReference>
<dbReference type="InterPro" id="IPR016181">
    <property type="entry name" value="Acyl_CoA_acyltransferase"/>
</dbReference>
<dbReference type="PROSITE" id="PS51186">
    <property type="entry name" value="GNAT"/>
    <property type="match status" value="1"/>
</dbReference>
<dbReference type="RefSeq" id="WP_203215241.1">
    <property type="nucleotide sequence ID" value="NZ_CP049945.1"/>
</dbReference>
<organism evidence="5 6">
    <name type="scientific">Streptomyces koyangensis</name>
    <dbReference type="NCBI Taxonomy" id="188770"/>
    <lineage>
        <taxon>Bacteria</taxon>
        <taxon>Bacillati</taxon>
        <taxon>Actinomycetota</taxon>
        <taxon>Actinomycetes</taxon>
        <taxon>Kitasatosporales</taxon>
        <taxon>Streptomycetaceae</taxon>
        <taxon>Streptomyces</taxon>
        <taxon>Streptomyces aurantiacus group</taxon>
    </lineage>
</organism>
<keyword evidence="6" id="KW-1185">Reference proteome</keyword>